<sequence>MSNLRQWKRLVTWLAVAAMLAAALLPSISYALAANGAESRLMNTMLAGICAPSGMRYDAATITAVMATTIAGDDDKVPGKQAGHMDDCPWCRLASDLPALPAAGLAIAPQADAALLPPLFYHSPAPLFTWAAGKPRGPPLLA</sequence>
<evidence type="ECO:0000256" key="1">
    <source>
        <dbReference type="SAM" id="SignalP"/>
    </source>
</evidence>
<dbReference type="Proteomes" id="UP000290637">
    <property type="component" value="Chromosome"/>
</dbReference>
<keyword evidence="3" id="KW-1185">Reference proteome</keyword>
<feature type="chain" id="PRO_5020735408" evidence="1">
    <location>
        <begin position="34"/>
        <end position="142"/>
    </location>
</feature>
<dbReference type="AlphaFoldDB" id="A0A4P6L4Z5"/>
<evidence type="ECO:0000313" key="3">
    <source>
        <dbReference type="Proteomes" id="UP000290637"/>
    </source>
</evidence>
<feature type="signal peptide" evidence="1">
    <location>
        <begin position="1"/>
        <end position="33"/>
    </location>
</feature>
<evidence type="ECO:0000313" key="2">
    <source>
        <dbReference type="EMBL" id="QBE65902.1"/>
    </source>
</evidence>
<protein>
    <submittedName>
        <fullName evidence="2">DUF2946 domain-containing protein</fullName>
    </submittedName>
</protein>
<dbReference type="Pfam" id="PF11162">
    <property type="entry name" value="DUF2946"/>
    <property type="match status" value="1"/>
</dbReference>
<keyword evidence="1" id="KW-0732">Signal</keyword>
<accession>A0A4P6L4Z5</accession>
<dbReference type="RefSeq" id="WP_130189011.1">
    <property type="nucleotide sequence ID" value="NZ_CP035913.1"/>
</dbReference>
<dbReference type="KEGG" id="plue:EWM63_25360"/>
<proteinExistence type="predicted"/>
<organism evidence="2 3">
    <name type="scientific">Pseudoduganella lutea</name>
    <dbReference type="NCBI Taxonomy" id="321985"/>
    <lineage>
        <taxon>Bacteria</taxon>
        <taxon>Pseudomonadati</taxon>
        <taxon>Pseudomonadota</taxon>
        <taxon>Betaproteobacteria</taxon>
        <taxon>Burkholderiales</taxon>
        <taxon>Oxalobacteraceae</taxon>
        <taxon>Telluria group</taxon>
        <taxon>Pseudoduganella</taxon>
    </lineage>
</organism>
<dbReference type="EMBL" id="CP035913">
    <property type="protein sequence ID" value="QBE65902.1"/>
    <property type="molecule type" value="Genomic_DNA"/>
</dbReference>
<gene>
    <name evidence="2" type="ORF">EWM63_25360</name>
</gene>
<dbReference type="OrthoDB" id="8536886at2"/>
<reference evidence="2 3" key="1">
    <citation type="submission" date="2019-02" db="EMBL/GenBank/DDBJ databases">
        <title>Draft Genome Sequences of Six Type Strains of the Genus Massilia.</title>
        <authorList>
            <person name="Miess H."/>
            <person name="Frediansyhah A."/>
            <person name="Gross H."/>
        </authorList>
    </citation>
    <scope>NUCLEOTIDE SEQUENCE [LARGE SCALE GENOMIC DNA]</scope>
    <source>
        <strain evidence="2 3">DSM 17473</strain>
    </source>
</reference>
<name>A0A4P6L4Z5_9BURK</name>
<dbReference type="InterPro" id="IPR021333">
    <property type="entry name" value="DUF2946"/>
</dbReference>